<protein>
    <submittedName>
        <fullName evidence="2">M23 family metallopeptidase</fullName>
    </submittedName>
</protein>
<feature type="domain" description="M23ase beta-sheet core" evidence="1">
    <location>
        <begin position="226"/>
        <end position="313"/>
    </location>
</feature>
<reference evidence="3" key="1">
    <citation type="journal article" date="2019" name="Int. J. Syst. Evol. Microbiol.">
        <title>The Global Catalogue of Microorganisms (GCM) 10K type strain sequencing project: providing services to taxonomists for standard genome sequencing and annotation.</title>
        <authorList>
            <consortium name="The Broad Institute Genomics Platform"/>
            <consortium name="The Broad Institute Genome Sequencing Center for Infectious Disease"/>
            <person name="Wu L."/>
            <person name="Ma J."/>
        </authorList>
    </citation>
    <scope>NUCLEOTIDE SEQUENCE [LARGE SCALE GENOMIC DNA]</scope>
    <source>
        <strain evidence="3">JCM 9091</strain>
    </source>
</reference>
<dbReference type="SUPFAM" id="SSF51261">
    <property type="entry name" value="Duplicated hybrid motif"/>
    <property type="match status" value="1"/>
</dbReference>
<dbReference type="Proteomes" id="UP001501532">
    <property type="component" value="Unassembled WGS sequence"/>
</dbReference>
<dbReference type="Pfam" id="PF01551">
    <property type="entry name" value="Peptidase_M23"/>
    <property type="match status" value="1"/>
</dbReference>
<evidence type="ECO:0000259" key="1">
    <source>
        <dbReference type="Pfam" id="PF01551"/>
    </source>
</evidence>
<dbReference type="Gene3D" id="2.70.70.10">
    <property type="entry name" value="Glucose Permease (Domain IIA)"/>
    <property type="match status" value="1"/>
</dbReference>
<proteinExistence type="predicted"/>
<name>A0ABP6LHX3_9ACTN</name>
<gene>
    <name evidence="2" type="ORF">GCM10010448_26710</name>
</gene>
<dbReference type="EMBL" id="BAAAUF010000018">
    <property type="protein sequence ID" value="GAA3042689.1"/>
    <property type="molecule type" value="Genomic_DNA"/>
</dbReference>
<dbReference type="CDD" id="cd12797">
    <property type="entry name" value="M23_peptidase"/>
    <property type="match status" value="1"/>
</dbReference>
<dbReference type="PANTHER" id="PTHR21666">
    <property type="entry name" value="PEPTIDASE-RELATED"/>
    <property type="match status" value="1"/>
</dbReference>
<dbReference type="PANTHER" id="PTHR21666:SF270">
    <property type="entry name" value="MUREIN HYDROLASE ACTIVATOR ENVC"/>
    <property type="match status" value="1"/>
</dbReference>
<sequence length="334" mass="35671">MFPARSAAAEGGSGAAGDGANIRASARVAQLYEQAATVTRQYDTGRREAEEQRAIAGRDEELLAREHGLIAALHTDLGRIARVQYGQSGGLPYTAHTLLPDSAQQVIASQTTLARLDLTVGNAVIRSRLAEARLAVERARASARWRTLQKRNGELAAMQRRLQAKLEEARWALQRQADASASARTCRGAVHLDQPRRKTWPSWISPVEAYRLSAGFGSGGDHWAHRHTGQDFAVPIGTPVRAVGSGRVVRVTCGGAFGIEVVIRHSGGYCTQYAHLAAVAVGPGDRVATGQLIAQSGTTGNSTGPHLHFEVRSTPEWGSGVDPVPWLAAHGVHL</sequence>
<evidence type="ECO:0000313" key="2">
    <source>
        <dbReference type="EMBL" id="GAA3042689.1"/>
    </source>
</evidence>
<evidence type="ECO:0000313" key="3">
    <source>
        <dbReference type="Proteomes" id="UP001501532"/>
    </source>
</evidence>
<dbReference type="InterPro" id="IPR016047">
    <property type="entry name" value="M23ase_b-sheet_dom"/>
</dbReference>
<accession>A0ABP6LHX3</accession>
<dbReference type="InterPro" id="IPR050570">
    <property type="entry name" value="Cell_wall_metabolism_enzyme"/>
</dbReference>
<organism evidence="2 3">
    <name type="scientific">Streptomyces glomeratus</name>
    <dbReference type="NCBI Taxonomy" id="284452"/>
    <lineage>
        <taxon>Bacteria</taxon>
        <taxon>Bacillati</taxon>
        <taxon>Actinomycetota</taxon>
        <taxon>Actinomycetes</taxon>
        <taxon>Kitasatosporales</taxon>
        <taxon>Streptomycetaceae</taxon>
        <taxon>Streptomyces</taxon>
    </lineage>
</organism>
<comment type="caution">
    <text evidence="2">The sequence shown here is derived from an EMBL/GenBank/DDBJ whole genome shotgun (WGS) entry which is preliminary data.</text>
</comment>
<dbReference type="InterPro" id="IPR011055">
    <property type="entry name" value="Dup_hybrid_motif"/>
</dbReference>
<keyword evidence="3" id="KW-1185">Reference proteome</keyword>